<evidence type="ECO:0000259" key="14">
    <source>
        <dbReference type="Pfam" id="PF00082"/>
    </source>
</evidence>
<evidence type="ECO:0000256" key="10">
    <source>
        <dbReference type="PROSITE-ProRule" id="PRU01240"/>
    </source>
</evidence>
<keyword evidence="4 10" id="KW-0645">Protease</keyword>
<dbReference type="Proteomes" id="UP000019062">
    <property type="component" value="Unassembled WGS sequence"/>
</dbReference>
<dbReference type="eggNOG" id="COG1404">
    <property type="taxonomic scope" value="Bacteria"/>
</dbReference>
<dbReference type="GO" id="GO:0016020">
    <property type="term" value="C:membrane"/>
    <property type="evidence" value="ECO:0007669"/>
    <property type="project" value="InterPro"/>
</dbReference>
<feature type="chain" id="PRO_5038418602" evidence="13">
    <location>
        <begin position="25"/>
        <end position="1519"/>
    </location>
</feature>
<evidence type="ECO:0000256" key="1">
    <source>
        <dbReference type="ARBA" id="ARBA00011073"/>
    </source>
</evidence>
<dbReference type="Pfam" id="PF02225">
    <property type="entry name" value="PA"/>
    <property type="match status" value="1"/>
</dbReference>
<reference evidence="17 18" key="1">
    <citation type="journal article" date="2014" name="BMC Genomics">
        <title>Genomic comparison of sporeforming bacilli isolated from milk.</title>
        <authorList>
            <person name="Moreno Switt A.I."/>
            <person name="Andrus A.D."/>
            <person name="Ranieri M.L."/>
            <person name="Orsi R.H."/>
            <person name="Ivy R."/>
            <person name="den Bakker H.C."/>
            <person name="Martin N.H."/>
            <person name="Wiedmann M."/>
            <person name="Boor K.J."/>
        </authorList>
    </citation>
    <scope>NUCLEOTIDE SEQUENCE [LARGE SCALE GENOMIC DNA]</scope>
    <source>
        <strain evidence="17 18">FSL R5-213</strain>
    </source>
</reference>
<evidence type="ECO:0000256" key="8">
    <source>
        <dbReference type="ARBA" id="ARBA00022825"/>
    </source>
</evidence>
<dbReference type="EMBL" id="ASQA01000009">
    <property type="protein sequence ID" value="ETT87150.1"/>
    <property type="molecule type" value="Genomic_DNA"/>
</dbReference>
<name>W4F308_9BACL</name>
<feature type="region of interest" description="Disordered" evidence="12">
    <location>
        <begin position="1154"/>
        <end position="1232"/>
    </location>
</feature>
<dbReference type="InterPro" id="IPR034216">
    <property type="entry name" value="C5a_Peptidase"/>
</dbReference>
<comment type="similarity">
    <text evidence="1 10 11">Belongs to the peptidase S8 family.</text>
</comment>
<evidence type="ECO:0000256" key="7">
    <source>
        <dbReference type="ARBA" id="ARBA00022801"/>
    </source>
</evidence>
<dbReference type="SUPFAM" id="SSF52025">
    <property type="entry name" value="PA domain"/>
    <property type="match status" value="1"/>
</dbReference>
<protein>
    <submittedName>
        <fullName evidence="17">Peptidase S8 and S53 subtilisin kexin sedolisin</fullName>
    </submittedName>
</protein>
<dbReference type="Gene3D" id="3.50.30.30">
    <property type="match status" value="1"/>
</dbReference>
<keyword evidence="8 10" id="KW-0720">Serine protease</keyword>
<evidence type="ECO:0000256" key="9">
    <source>
        <dbReference type="PIRSR" id="PIRSR615500-1"/>
    </source>
</evidence>
<feature type="domain" description="Peptidase S8/S53" evidence="14">
    <location>
        <begin position="187"/>
        <end position="656"/>
    </location>
</feature>
<evidence type="ECO:0000313" key="17">
    <source>
        <dbReference type="EMBL" id="ETT87150.1"/>
    </source>
</evidence>
<dbReference type="PANTHER" id="PTHR43806">
    <property type="entry name" value="PEPTIDASE S8"/>
    <property type="match status" value="1"/>
</dbReference>
<evidence type="ECO:0000256" key="2">
    <source>
        <dbReference type="ARBA" id="ARBA00022512"/>
    </source>
</evidence>
<keyword evidence="3" id="KW-0964">Secreted</keyword>
<dbReference type="PROSITE" id="PS00138">
    <property type="entry name" value="SUBTILASE_SER"/>
    <property type="match status" value="1"/>
</dbReference>
<dbReference type="PATRIC" id="fig|1227360.4.peg.668"/>
<dbReference type="PROSITE" id="PS00137">
    <property type="entry name" value="SUBTILASE_HIS"/>
    <property type="match status" value="1"/>
</dbReference>
<feature type="compositionally biased region" description="Basic and acidic residues" evidence="12">
    <location>
        <begin position="1207"/>
        <end position="1229"/>
    </location>
</feature>
<dbReference type="Pfam" id="PF06280">
    <property type="entry name" value="fn3_5"/>
    <property type="match status" value="1"/>
</dbReference>
<keyword evidence="18" id="KW-1185">Reference proteome</keyword>
<dbReference type="InterPro" id="IPR023828">
    <property type="entry name" value="Peptidase_S8_Ser-AS"/>
</dbReference>
<evidence type="ECO:0000256" key="11">
    <source>
        <dbReference type="RuleBase" id="RU003355"/>
    </source>
</evidence>
<accession>W4F308</accession>
<feature type="compositionally biased region" description="Basic and acidic residues" evidence="12">
    <location>
        <begin position="1169"/>
        <end position="1193"/>
    </location>
</feature>
<evidence type="ECO:0000256" key="12">
    <source>
        <dbReference type="SAM" id="MobiDB-lite"/>
    </source>
</evidence>
<dbReference type="Pfam" id="PF00082">
    <property type="entry name" value="Peptidase_S8"/>
    <property type="match status" value="1"/>
</dbReference>
<dbReference type="PROSITE" id="PS51892">
    <property type="entry name" value="SUBTILASE"/>
    <property type="match status" value="1"/>
</dbReference>
<dbReference type="Gene3D" id="2.60.40.4070">
    <property type="match status" value="1"/>
</dbReference>
<keyword evidence="6" id="KW-0677">Repeat</keyword>
<dbReference type="PROSITE" id="PS00136">
    <property type="entry name" value="SUBTILASE_ASP"/>
    <property type="match status" value="1"/>
</dbReference>
<feature type="domain" description="C5a peptidase/Subtilisin-like protease SBT2-like Fn3-like" evidence="16">
    <location>
        <begin position="680"/>
        <end position="801"/>
    </location>
</feature>
<evidence type="ECO:0000259" key="15">
    <source>
        <dbReference type="Pfam" id="PF02225"/>
    </source>
</evidence>
<dbReference type="InterPro" id="IPR000209">
    <property type="entry name" value="Peptidase_S8/S53_dom"/>
</dbReference>
<evidence type="ECO:0000256" key="13">
    <source>
        <dbReference type="SAM" id="SignalP"/>
    </source>
</evidence>
<dbReference type="PRINTS" id="PR00723">
    <property type="entry name" value="SUBTILISIN"/>
</dbReference>
<proteinExistence type="inferred from homology"/>
<comment type="caution">
    <text evidence="17">The sequence shown here is derived from an EMBL/GenBank/DDBJ whole genome shotgun (WGS) entry which is preliminary data.</text>
</comment>
<feature type="compositionally biased region" description="Polar residues" evidence="12">
    <location>
        <begin position="1154"/>
        <end position="1168"/>
    </location>
</feature>
<dbReference type="InterPro" id="IPR046450">
    <property type="entry name" value="PA_dom_sf"/>
</dbReference>
<evidence type="ECO:0000256" key="5">
    <source>
        <dbReference type="ARBA" id="ARBA00022729"/>
    </source>
</evidence>
<dbReference type="GO" id="GO:0006508">
    <property type="term" value="P:proteolysis"/>
    <property type="evidence" value="ECO:0007669"/>
    <property type="project" value="UniProtKB-KW"/>
</dbReference>
<dbReference type="InterPro" id="IPR036852">
    <property type="entry name" value="Peptidase_S8/S53_dom_sf"/>
</dbReference>
<evidence type="ECO:0000256" key="3">
    <source>
        <dbReference type="ARBA" id="ARBA00022525"/>
    </source>
</evidence>
<feature type="active site" description="Charge relay system" evidence="9 10">
    <location>
        <position position="594"/>
    </location>
</feature>
<dbReference type="InterPro" id="IPR023827">
    <property type="entry name" value="Peptidase_S8_Asp-AS"/>
</dbReference>
<dbReference type="InterPro" id="IPR050131">
    <property type="entry name" value="Peptidase_S8_subtilisin-like"/>
</dbReference>
<dbReference type="Gene3D" id="3.40.50.200">
    <property type="entry name" value="Peptidase S8/S53 domain"/>
    <property type="match status" value="1"/>
</dbReference>
<keyword evidence="5 13" id="KW-0732">Signal</keyword>
<dbReference type="InterPro" id="IPR022398">
    <property type="entry name" value="Peptidase_S8_His-AS"/>
</dbReference>
<sequence>MKKIQKLRKSAIIGLVSLLTVSNAAFSTSFAKAETSDLDKLVKIEKSNKKINEATNEYKDSDTVRVIVELEGAPAISYSTKRGIRYKDLAKEKKTELQNTVKEEQSEFITEVETKKIDFDVENTFTTVVNGVSGEIEFGEIEDLEKLPNVESVSIVNEYERPTVKPTMLSSKDMVEAIQTWNAGYDGKGMVVGIIDTGIDNTHDDMVLKDDAKHKLTSGKVADFVKNNNLPGEYYSLKVPYGYNYADKNKEIRDLGPDATMHGMHVAGTVGANGDETGNGLKGVAPQAQLLALKVFGNDQAMPSTFGDIYIKAIDDGIILGADVLNMSLGSTAGFVDSNSLEQKAVERAVENGVLMSISAGNSSQFSYNYGENPLASNPDIGLVGAPGLTTNSISVASIENDKITLDQMTLKIGEETLPIAYKTQASPIPLEVFGKSPEKDVVYVGDGSAAQYKGKEVKGKVVFAVRTAANPNYGEIQAQAEKAGAVGVIIRGTAAHGDYVNMALNSPTIPLVSLSVADGTTLETKIKAAGGTGKVNFNGKMTTVVNGSKGQMAATSSWGVTPSLEMKPEITAPGGQIYSTFNDDKYGVMSGTSMAAPHVSGGAALVLEKVQELFPGLKGVEKVKRAKTLLMNTAKIVTESSNDNIPYSPRLQGAGLMQLNAAVTTPVFVEAKGTSEGKVELKEIGTDKFKMTVTATNFSKEDATYNVGASVLTDATQGSGTSATNALKEQVIKGAVVKIGTPKITLFAGESKDITVEIDLSNAKTELESIQKNGYFVEGFITLTNESQDVVFPDLSIPYLGFKGDWNKPPVLDQMIYDTGSYYDVSGIVDDQGSYLGYNPFTKKYSKELIAISPNGDGENESVAPVLSFLRNSKTVEYTITDTSGKVLRKLRTDKEQRKNYHNGKSNNSIYSYKSSYTKWDGKLNNKIAADGTYYYQVKTLVDFAGKEQQVTKIPVIVDNTAPVVSNIAFSNKTGILSFNATDNKGSGLQYLEIYLDNKLLGSVNPGTSNAFKLDLQKFDVKDNVKVVAYDYAFNNSGQETSSPGDNTIPYIVSDTPEALGVYDTREVPFTGYVTDASQVEYLKIKGDKLNPTEQDVVLKYNEVTKKHEFATHITFTEDGVHDIFIAGADKVGNKIEFRRQVIIDTQAPSLSVSNLPANNFVSTGGKDSTEEPESKDPNDGKEPNEGTESKDPITASEGEITNEGTESKDPNDTTESEKPAETTKDGDPIVTVTVADNFDELRLLVNGSEEYTNEFNEPYEMRALTHEQQVQLVLDEGRNDIVFEVSDLAGHVTKKTIAIYKGAALNAPFVKSVEISNGGGDVTVENPANIVAEATESITWEAKVIDPKGNVIDLDTAEGEKYEATFTPNILAESGSYKLLIGAAGSAESEKLETNFTVSNYFVNVESLSTRDSNGEKATSFTTESSVSIKTNIKNQGKNKLNPTVAFQVKDEDGAVVYFKEVKSKEINSKSRNSFGVDIPLESFDKGKYTVEVFVWDNDENPIPLADSSNLESFTVN</sequence>
<dbReference type="Gene3D" id="2.60.40.1710">
    <property type="entry name" value="Subtilisin-like superfamily"/>
    <property type="match status" value="1"/>
</dbReference>
<feature type="signal peptide" evidence="13">
    <location>
        <begin position="1"/>
        <end position="24"/>
    </location>
</feature>
<feature type="domain" description="PA" evidence="15">
    <location>
        <begin position="442"/>
        <end position="523"/>
    </location>
</feature>
<gene>
    <name evidence="17" type="ORF">C176_03338</name>
</gene>
<dbReference type="PANTHER" id="PTHR43806:SF11">
    <property type="entry name" value="CEREVISIN-RELATED"/>
    <property type="match status" value="1"/>
</dbReference>
<evidence type="ECO:0000313" key="18">
    <source>
        <dbReference type="Proteomes" id="UP000019062"/>
    </source>
</evidence>
<dbReference type="MEROPS" id="S08.142"/>
<evidence type="ECO:0000256" key="4">
    <source>
        <dbReference type="ARBA" id="ARBA00022670"/>
    </source>
</evidence>
<dbReference type="GO" id="GO:0004252">
    <property type="term" value="F:serine-type endopeptidase activity"/>
    <property type="evidence" value="ECO:0007669"/>
    <property type="project" value="UniProtKB-UniRule"/>
</dbReference>
<dbReference type="InterPro" id="IPR003137">
    <property type="entry name" value="PA_domain"/>
</dbReference>
<dbReference type="InterPro" id="IPR015500">
    <property type="entry name" value="Peptidase_S8_subtilisin-rel"/>
</dbReference>
<dbReference type="RefSeq" id="WP_051448574.1">
    <property type="nucleotide sequence ID" value="NZ_ASQA01000009.1"/>
</dbReference>
<evidence type="ECO:0000259" key="16">
    <source>
        <dbReference type="Pfam" id="PF06280"/>
    </source>
</evidence>
<evidence type="ECO:0000256" key="6">
    <source>
        <dbReference type="ARBA" id="ARBA00022737"/>
    </source>
</evidence>
<dbReference type="CDD" id="cd07475">
    <property type="entry name" value="Peptidases_S8_C5a_Peptidase"/>
    <property type="match status" value="1"/>
</dbReference>
<feature type="active site" description="Charge relay system" evidence="9 10">
    <location>
        <position position="262"/>
    </location>
</feature>
<dbReference type="InterPro" id="IPR010435">
    <property type="entry name" value="C5a/SBT2-like_Fn3"/>
</dbReference>
<feature type="active site" description="Charge relay system" evidence="9 10">
    <location>
        <position position="196"/>
    </location>
</feature>
<dbReference type="SUPFAM" id="SSF52743">
    <property type="entry name" value="Subtilisin-like"/>
    <property type="match status" value="1"/>
</dbReference>
<keyword evidence="2" id="KW-0134">Cell wall</keyword>
<keyword evidence="7 10" id="KW-0378">Hydrolase</keyword>
<organism evidence="17 18">
    <name type="scientific">Viridibacillus arenosi FSL R5-213</name>
    <dbReference type="NCBI Taxonomy" id="1227360"/>
    <lineage>
        <taxon>Bacteria</taxon>
        <taxon>Bacillati</taxon>
        <taxon>Bacillota</taxon>
        <taxon>Bacilli</taxon>
        <taxon>Bacillales</taxon>
        <taxon>Caryophanaceae</taxon>
        <taxon>Viridibacillus</taxon>
    </lineage>
</organism>